<dbReference type="GO" id="GO:0005524">
    <property type="term" value="F:ATP binding"/>
    <property type="evidence" value="ECO:0007669"/>
    <property type="project" value="UniProtKB-KW"/>
</dbReference>
<dbReference type="PANTHER" id="PTHR35372">
    <property type="entry name" value="ATP BINDING PROTEIN-RELATED"/>
    <property type="match status" value="1"/>
</dbReference>
<dbReference type="HOGENOM" id="CLU_018483_4_2_7"/>
<dbReference type="AlphaFoldDB" id="I4C601"/>
<dbReference type="NCBIfam" id="TIGR01613">
    <property type="entry name" value="primase_Cterm"/>
    <property type="match status" value="1"/>
</dbReference>
<dbReference type="Pfam" id="PF19263">
    <property type="entry name" value="DUF5906"/>
    <property type="match status" value="1"/>
</dbReference>
<dbReference type="KEGG" id="dti:Desti_2304"/>
<protein>
    <submittedName>
        <fullName evidence="6">Phage/plasmid primase, P4 family, C-terminal domain protein</fullName>
    </submittedName>
</protein>
<organism evidence="6 7">
    <name type="scientific">Desulfomonile tiedjei (strain ATCC 49306 / DSM 6799 / DCB-1)</name>
    <dbReference type="NCBI Taxonomy" id="706587"/>
    <lineage>
        <taxon>Bacteria</taxon>
        <taxon>Pseudomonadati</taxon>
        <taxon>Thermodesulfobacteriota</taxon>
        <taxon>Desulfomonilia</taxon>
        <taxon>Desulfomonilales</taxon>
        <taxon>Desulfomonilaceae</taxon>
        <taxon>Desulfomonile</taxon>
    </lineage>
</organism>
<dbReference type="PANTHER" id="PTHR35372:SF2">
    <property type="entry name" value="SF3 HELICASE DOMAIN-CONTAINING PROTEIN"/>
    <property type="match status" value="1"/>
</dbReference>
<dbReference type="Pfam" id="PF08706">
    <property type="entry name" value="D5_N"/>
    <property type="match status" value="1"/>
</dbReference>
<evidence type="ECO:0000256" key="3">
    <source>
        <dbReference type="ARBA" id="ARBA00022806"/>
    </source>
</evidence>
<evidence type="ECO:0000256" key="1">
    <source>
        <dbReference type="ARBA" id="ARBA00022741"/>
    </source>
</evidence>
<keyword evidence="7" id="KW-1185">Reference proteome</keyword>
<dbReference type="InterPro" id="IPR006500">
    <property type="entry name" value="Helicase_put_C_phage/plasmid"/>
</dbReference>
<evidence type="ECO:0000313" key="7">
    <source>
        <dbReference type="Proteomes" id="UP000006055"/>
    </source>
</evidence>
<dbReference type="InterPro" id="IPR051620">
    <property type="entry name" value="ORF904-like_C"/>
</dbReference>
<feature type="domain" description="SF3 helicase" evidence="5">
    <location>
        <begin position="231"/>
        <end position="385"/>
    </location>
</feature>
<reference evidence="7" key="1">
    <citation type="submission" date="2012-06" db="EMBL/GenBank/DDBJ databases">
        <title>Complete sequence of chromosome of Desulfomonile tiedjei DSM 6799.</title>
        <authorList>
            <person name="Lucas S."/>
            <person name="Copeland A."/>
            <person name="Lapidus A."/>
            <person name="Glavina del Rio T."/>
            <person name="Dalin E."/>
            <person name="Tice H."/>
            <person name="Bruce D."/>
            <person name="Goodwin L."/>
            <person name="Pitluck S."/>
            <person name="Peters L."/>
            <person name="Ovchinnikova G."/>
            <person name="Zeytun A."/>
            <person name="Lu M."/>
            <person name="Kyrpides N."/>
            <person name="Mavromatis K."/>
            <person name="Ivanova N."/>
            <person name="Brettin T."/>
            <person name="Detter J.C."/>
            <person name="Han C."/>
            <person name="Larimer F."/>
            <person name="Land M."/>
            <person name="Hauser L."/>
            <person name="Markowitz V."/>
            <person name="Cheng J.-F."/>
            <person name="Hugenholtz P."/>
            <person name="Woyke T."/>
            <person name="Wu D."/>
            <person name="Spring S."/>
            <person name="Schroeder M."/>
            <person name="Brambilla E."/>
            <person name="Klenk H.-P."/>
            <person name="Eisen J.A."/>
        </authorList>
    </citation>
    <scope>NUCLEOTIDE SEQUENCE [LARGE SCALE GENOMIC DNA]</scope>
    <source>
        <strain evidence="7">ATCC 49306 / DSM 6799 / DCB-1</strain>
    </source>
</reference>
<dbReference type="InterPro" id="IPR004968">
    <property type="entry name" value="DNA_primase/NTPase_C"/>
</dbReference>
<sequence>MIPFFDKLPRQHIFDALLNELLTIESISKREEAFHDKIIDLISRRKGSSWGTLSQVLYDKALRYNLGFKIPPANKIEQAIAKAKESRKRDEKPPYHPLEFVARITSKGFFINHGQQFYQWDGKIYQHLYDQEVDKLIITELQKDFNTEVYLSQVSEVRKLLAIDRFVRPEKVNKPGLITLQNGVLNLETGDFTEQHSPKNYSTIMANVRFDPNAECPKWLQLLTTALPENDQRLLLQEFIGYLLCTKPVYEKCLILTGDGANGKSTILEIIEHMLGPDNCSALSLDDLSERFRLEQLQGKLVNITYDNDGRRLLSNGKFKNIVSGEPQVIERKGKDPQKVRLFVKMIVACNTLPRTNDTSYGFARRLCIINFRVKFKDPDSVDPDNPYEKPKIIGINRDIIQNELSGVFNWAIQGFMKLQAQKKFTEPASSQEKLDDYLEDINPIAAYARDRLSYCEGAHLSLTSIYSDYQAWSKDNGIKFPVKKRTLSKHLESLKNNKGPFVKDRDQFGVFFKGVKFAA</sequence>
<dbReference type="eggNOG" id="COG3378">
    <property type="taxonomic scope" value="Bacteria"/>
</dbReference>
<keyword evidence="2" id="KW-0378">Hydrolase</keyword>
<dbReference type="InterPro" id="IPR045455">
    <property type="entry name" value="NrS-1_pol-like_helicase"/>
</dbReference>
<dbReference type="Pfam" id="PF03288">
    <property type="entry name" value="Pox_D5"/>
    <property type="match status" value="1"/>
</dbReference>
<dbReference type="InterPro" id="IPR027417">
    <property type="entry name" value="P-loop_NTPase"/>
</dbReference>
<name>I4C601_DESTA</name>
<evidence type="ECO:0000256" key="2">
    <source>
        <dbReference type="ARBA" id="ARBA00022801"/>
    </source>
</evidence>
<dbReference type="SUPFAM" id="SSF52540">
    <property type="entry name" value="P-loop containing nucleoside triphosphate hydrolases"/>
    <property type="match status" value="1"/>
</dbReference>
<proteinExistence type="predicted"/>
<gene>
    <name evidence="6" type="ordered locus">Desti_2304</name>
</gene>
<accession>I4C601</accession>
<evidence type="ECO:0000313" key="6">
    <source>
        <dbReference type="EMBL" id="AFM24992.1"/>
    </source>
</evidence>
<dbReference type="GO" id="GO:0004386">
    <property type="term" value="F:helicase activity"/>
    <property type="evidence" value="ECO:0007669"/>
    <property type="project" value="UniProtKB-KW"/>
</dbReference>
<dbReference type="STRING" id="706587.Desti_2304"/>
<evidence type="ECO:0000256" key="4">
    <source>
        <dbReference type="ARBA" id="ARBA00022840"/>
    </source>
</evidence>
<evidence type="ECO:0000259" key="5">
    <source>
        <dbReference type="PROSITE" id="PS51206"/>
    </source>
</evidence>
<keyword evidence="4" id="KW-0067">ATP-binding</keyword>
<keyword evidence="3" id="KW-0347">Helicase</keyword>
<dbReference type="EMBL" id="CP003360">
    <property type="protein sequence ID" value="AFM24992.1"/>
    <property type="molecule type" value="Genomic_DNA"/>
</dbReference>
<dbReference type="SMART" id="SM00885">
    <property type="entry name" value="D5_N"/>
    <property type="match status" value="1"/>
</dbReference>
<dbReference type="Gene3D" id="3.40.50.300">
    <property type="entry name" value="P-loop containing nucleotide triphosphate hydrolases"/>
    <property type="match status" value="1"/>
</dbReference>
<keyword evidence="1" id="KW-0547">Nucleotide-binding</keyword>
<dbReference type="RefSeq" id="WP_014810135.1">
    <property type="nucleotide sequence ID" value="NC_018025.1"/>
</dbReference>
<dbReference type="InterPro" id="IPR014818">
    <property type="entry name" value="Phage/plasmid_primase_P4_C"/>
</dbReference>
<dbReference type="PROSITE" id="PS51206">
    <property type="entry name" value="SF3_HELICASE_1"/>
    <property type="match status" value="1"/>
</dbReference>
<dbReference type="GO" id="GO:0016787">
    <property type="term" value="F:hydrolase activity"/>
    <property type="evidence" value="ECO:0007669"/>
    <property type="project" value="UniProtKB-KW"/>
</dbReference>
<dbReference type="Proteomes" id="UP000006055">
    <property type="component" value="Chromosome"/>
</dbReference>
<dbReference type="InterPro" id="IPR014015">
    <property type="entry name" value="Helicase_SF3_DNA-vir"/>
</dbReference>